<dbReference type="Proteomes" id="UP000198755">
    <property type="component" value="Unassembled WGS sequence"/>
</dbReference>
<evidence type="ECO:0000256" key="3">
    <source>
        <dbReference type="ARBA" id="ARBA00022475"/>
    </source>
</evidence>
<dbReference type="Pfam" id="PF00482">
    <property type="entry name" value="T2SSF"/>
    <property type="match status" value="2"/>
</dbReference>
<evidence type="ECO:0000313" key="11">
    <source>
        <dbReference type="Proteomes" id="UP000198755"/>
    </source>
</evidence>
<dbReference type="RefSeq" id="WP_091685837.1">
    <property type="nucleotide sequence ID" value="NZ_FOSN01000020.1"/>
</dbReference>
<dbReference type="InterPro" id="IPR042094">
    <property type="entry name" value="T2SS_GspF_sf"/>
</dbReference>
<evidence type="ECO:0000313" key="10">
    <source>
        <dbReference type="EMBL" id="SFK78053.1"/>
    </source>
</evidence>
<proteinExistence type="inferred from homology"/>
<comment type="subcellular location">
    <subcellularLocation>
        <location evidence="1">Cell inner membrane</location>
        <topology evidence="1">Multi-pass membrane protein</topology>
    </subcellularLocation>
</comment>
<feature type="transmembrane region" description="Helical" evidence="8">
    <location>
        <begin position="172"/>
        <end position="199"/>
    </location>
</feature>
<evidence type="ECO:0000256" key="1">
    <source>
        <dbReference type="ARBA" id="ARBA00004429"/>
    </source>
</evidence>
<keyword evidence="5 8" id="KW-0812">Transmembrane</keyword>
<dbReference type="GO" id="GO:0015628">
    <property type="term" value="P:protein secretion by the type II secretion system"/>
    <property type="evidence" value="ECO:0007669"/>
    <property type="project" value="TreeGrafter"/>
</dbReference>
<evidence type="ECO:0000256" key="2">
    <source>
        <dbReference type="ARBA" id="ARBA00005745"/>
    </source>
</evidence>
<dbReference type="Gene3D" id="1.20.81.30">
    <property type="entry name" value="Type II secretion system (T2SS), domain F"/>
    <property type="match status" value="2"/>
</dbReference>
<evidence type="ECO:0000256" key="7">
    <source>
        <dbReference type="ARBA" id="ARBA00023136"/>
    </source>
</evidence>
<dbReference type="STRING" id="1612308.SAMN05444581_1207"/>
<keyword evidence="7 8" id="KW-0472">Membrane</keyword>
<evidence type="ECO:0000256" key="4">
    <source>
        <dbReference type="ARBA" id="ARBA00022519"/>
    </source>
</evidence>
<feature type="transmembrane region" description="Helical" evidence="8">
    <location>
        <begin position="369"/>
        <end position="397"/>
    </location>
</feature>
<name>A0A1I4CB91_9HYPH</name>
<dbReference type="PANTHER" id="PTHR30012:SF7">
    <property type="entry name" value="PROTEIN TRANSPORT PROTEIN HOFC HOMOLOG"/>
    <property type="match status" value="1"/>
</dbReference>
<dbReference type="EMBL" id="FOSN01000020">
    <property type="protein sequence ID" value="SFK78053.1"/>
    <property type="molecule type" value="Genomic_DNA"/>
</dbReference>
<gene>
    <name evidence="10" type="ORF">SAMN05444581_1207</name>
</gene>
<feature type="domain" description="Type II secretion system protein GspF" evidence="9">
    <location>
        <begin position="70"/>
        <end position="193"/>
    </location>
</feature>
<dbReference type="PANTHER" id="PTHR30012">
    <property type="entry name" value="GENERAL SECRETION PATHWAY PROTEIN"/>
    <property type="match status" value="1"/>
</dbReference>
<dbReference type="AlphaFoldDB" id="A0A1I4CB91"/>
<keyword evidence="11" id="KW-1185">Reference proteome</keyword>
<keyword evidence="6 8" id="KW-1133">Transmembrane helix</keyword>
<evidence type="ECO:0000256" key="6">
    <source>
        <dbReference type="ARBA" id="ARBA00022989"/>
    </source>
</evidence>
<comment type="similarity">
    <text evidence="2">Belongs to the GSP F family.</text>
</comment>
<protein>
    <submittedName>
        <fullName evidence="10">General secretion pathway protein F</fullName>
    </submittedName>
</protein>
<organism evidence="10 11">
    <name type="scientific">Methylocapsa palsarum</name>
    <dbReference type="NCBI Taxonomy" id="1612308"/>
    <lineage>
        <taxon>Bacteria</taxon>
        <taxon>Pseudomonadati</taxon>
        <taxon>Pseudomonadota</taxon>
        <taxon>Alphaproteobacteria</taxon>
        <taxon>Hyphomicrobiales</taxon>
        <taxon>Beijerinckiaceae</taxon>
        <taxon>Methylocapsa</taxon>
    </lineage>
</organism>
<sequence length="404" mass="43407">MTNFHYRALTANGEVVSGLIAGLTESEVIERIEYLGLIPIETVRDRGQQSGSSWNFSFAARPRPADVTIFTGDLALLLKTGARINDALELFSSDSDLDRLRPVVAEIRAAIVAGESFADALARHPTLFSPMYVALARVGEASGNLVNILEMLGAERVRSEALRSRVADALRYPVFVLGAACAVLLFFLTFVLPQFGAVLRDFNAKLDPVLVGFLGASDFLSAHVTALAVTLVTIAGAGWYFLRRPEVRGAILDALAHLPFVARVLNFHRASVFCRNLGVLLASGVPLATTLRVLADMMSTTGRSDVWSKVVDFVRRGGRLSDALAENKALPSMAIRTLRLGEESGQLPMLAERVAEFYEAKLQRSLDRVVGLVGPVAIIGISVVVGGLIVSVMTALMSVSQVVG</sequence>
<evidence type="ECO:0000259" key="9">
    <source>
        <dbReference type="Pfam" id="PF00482"/>
    </source>
</evidence>
<reference evidence="10 11" key="1">
    <citation type="submission" date="2016-10" db="EMBL/GenBank/DDBJ databases">
        <authorList>
            <person name="de Groot N.N."/>
        </authorList>
    </citation>
    <scope>NUCLEOTIDE SEQUENCE [LARGE SCALE GENOMIC DNA]</scope>
    <source>
        <strain evidence="10 11">NE2</strain>
    </source>
</reference>
<dbReference type="GO" id="GO:0005886">
    <property type="term" value="C:plasma membrane"/>
    <property type="evidence" value="ECO:0007669"/>
    <property type="project" value="UniProtKB-SubCell"/>
</dbReference>
<evidence type="ECO:0000256" key="8">
    <source>
        <dbReference type="SAM" id="Phobius"/>
    </source>
</evidence>
<dbReference type="InterPro" id="IPR003004">
    <property type="entry name" value="GspF/PilC"/>
</dbReference>
<accession>A0A1I4CB91</accession>
<keyword evidence="4" id="KW-0997">Cell inner membrane</keyword>
<feature type="domain" description="Type II secretion system protein GspF" evidence="9">
    <location>
        <begin position="273"/>
        <end position="394"/>
    </location>
</feature>
<feature type="transmembrane region" description="Helical" evidence="8">
    <location>
        <begin position="219"/>
        <end position="242"/>
    </location>
</feature>
<evidence type="ECO:0000256" key="5">
    <source>
        <dbReference type="ARBA" id="ARBA00022692"/>
    </source>
</evidence>
<dbReference type="OrthoDB" id="9805682at2"/>
<dbReference type="InterPro" id="IPR018076">
    <property type="entry name" value="T2SS_GspF_dom"/>
</dbReference>
<dbReference type="PRINTS" id="PR00812">
    <property type="entry name" value="BCTERIALGSPF"/>
</dbReference>
<keyword evidence="3" id="KW-1003">Cell membrane</keyword>